<keyword evidence="8" id="KW-1185">Reference proteome</keyword>
<keyword evidence="1" id="KW-0479">Metal-binding</keyword>
<evidence type="ECO:0000313" key="8">
    <source>
        <dbReference type="Proteomes" id="UP001278500"/>
    </source>
</evidence>
<evidence type="ECO:0000259" key="6">
    <source>
        <dbReference type="PROSITE" id="PS51083"/>
    </source>
</evidence>
<dbReference type="GO" id="GO:0048254">
    <property type="term" value="P:snoRNA localization"/>
    <property type="evidence" value="ECO:0007669"/>
    <property type="project" value="TreeGrafter"/>
</dbReference>
<comment type="caution">
    <text evidence="7">The sequence shown here is derived from an EMBL/GenBank/DDBJ whole genome shotgun (WGS) entry which is preliminary data.</text>
</comment>
<proteinExistence type="predicted"/>
<reference evidence="7" key="2">
    <citation type="submission" date="2023-06" db="EMBL/GenBank/DDBJ databases">
        <authorList>
            <consortium name="Lawrence Berkeley National Laboratory"/>
            <person name="Haridas S."/>
            <person name="Hensen N."/>
            <person name="Bonometti L."/>
            <person name="Westerberg I."/>
            <person name="Brannstrom I.O."/>
            <person name="Guillou S."/>
            <person name="Cros-Aarteil S."/>
            <person name="Calhoun S."/>
            <person name="Kuo A."/>
            <person name="Mondo S."/>
            <person name="Pangilinan J."/>
            <person name="Riley R."/>
            <person name="Labutti K."/>
            <person name="Andreopoulos B."/>
            <person name="Lipzen A."/>
            <person name="Chen C."/>
            <person name="Yanf M."/>
            <person name="Daum C."/>
            <person name="Ng V."/>
            <person name="Clum A."/>
            <person name="Steindorff A."/>
            <person name="Ohm R."/>
            <person name="Martin F."/>
            <person name="Silar P."/>
            <person name="Natvig D."/>
            <person name="Lalanne C."/>
            <person name="Gautier V."/>
            <person name="Ament-Velasquez S.L."/>
            <person name="Kruys A."/>
            <person name="Hutchinson M.I."/>
            <person name="Powell A.J."/>
            <person name="Barry K."/>
            <person name="Miller A.N."/>
            <person name="Grigoriev I.V."/>
            <person name="Debuchy R."/>
            <person name="Gladieux P."/>
            <person name="Thoren M.H."/>
            <person name="Johannesson H."/>
        </authorList>
    </citation>
    <scope>NUCLEOTIDE SEQUENCE</scope>
    <source>
        <strain evidence="7">CBS 560.94</strain>
    </source>
</reference>
<dbReference type="PANTHER" id="PTHR13483:SF11">
    <property type="entry name" value="ZINC FINGER HIT DOMAIN-CONTAINING PROTEIN 3"/>
    <property type="match status" value="1"/>
</dbReference>
<feature type="compositionally biased region" description="Low complexity" evidence="5">
    <location>
        <begin position="175"/>
        <end position="192"/>
    </location>
</feature>
<feature type="region of interest" description="Disordered" evidence="5">
    <location>
        <begin position="165"/>
        <end position="202"/>
    </location>
</feature>
<dbReference type="GO" id="GO:0005634">
    <property type="term" value="C:nucleus"/>
    <property type="evidence" value="ECO:0007669"/>
    <property type="project" value="TreeGrafter"/>
</dbReference>
<dbReference type="GO" id="GO:0000492">
    <property type="term" value="P:box C/D snoRNP assembly"/>
    <property type="evidence" value="ECO:0007669"/>
    <property type="project" value="TreeGrafter"/>
</dbReference>
<feature type="compositionally biased region" description="Low complexity" evidence="5">
    <location>
        <begin position="89"/>
        <end position="99"/>
    </location>
</feature>
<reference evidence="7" key="1">
    <citation type="journal article" date="2023" name="Mol. Phylogenet. Evol.">
        <title>Genome-scale phylogeny and comparative genomics of the fungal order Sordariales.</title>
        <authorList>
            <person name="Hensen N."/>
            <person name="Bonometti L."/>
            <person name="Westerberg I."/>
            <person name="Brannstrom I.O."/>
            <person name="Guillou S."/>
            <person name="Cros-Aarteil S."/>
            <person name="Calhoun S."/>
            <person name="Haridas S."/>
            <person name="Kuo A."/>
            <person name="Mondo S."/>
            <person name="Pangilinan J."/>
            <person name="Riley R."/>
            <person name="LaButti K."/>
            <person name="Andreopoulos B."/>
            <person name="Lipzen A."/>
            <person name="Chen C."/>
            <person name="Yan M."/>
            <person name="Daum C."/>
            <person name="Ng V."/>
            <person name="Clum A."/>
            <person name="Steindorff A."/>
            <person name="Ohm R.A."/>
            <person name="Martin F."/>
            <person name="Silar P."/>
            <person name="Natvig D.O."/>
            <person name="Lalanne C."/>
            <person name="Gautier V."/>
            <person name="Ament-Velasquez S.L."/>
            <person name="Kruys A."/>
            <person name="Hutchinson M.I."/>
            <person name="Powell A.J."/>
            <person name="Barry K."/>
            <person name="Miller A.N."/>
            <person name="Grigoriev I.V."/>
            <person name="Debuchy R."/>
            <person name="Gladieux P."/>
            <person name="Hiltunen Thoren M."/>
            <person name="Johannesson H."/>
        </authorList>
    </citation>
    <scope>NUCLEOTIDE SEQUENCE</scope>
    <source>
        <strain evidence="7">CBS 560.94</strain>
    </source>
</reference>
<feature type="compositionally biased region" description="Polar residues" evidence="5">
    <location>
        <begin position="52"/>
        <end position="70"/>
    </location>
</feature>
<evidence type="ECO:0000256" key="2">
    <source>
        <dbReference type="ARBA" id="ARBA00022771"/>
    </source>
</evidence>
<feature type="region of interest" description="Disordered" evidence="5">
    <location>
        <begin position="326"/>
        <end position="358"/>
    </location>
</feature>
<keyword evidence="2 4" id="KW-0863">Zinc-finger</keyword>
<dbReference type="PROSITE" id="PS51083">
    <property type="entry name" value="ZF_HIT"/>
    <property type="match status" value="1"/>
</dbReference>
<evidence type="ECO:0000256" key="3">
    <source>
        <dbReference type="ARBA" id="ARBA00022833"/>
    </source>
</evidence>
<gene>
    <name evidence="7" type="ORF">B0H65DRAFT_465826</name>
</gene>
<dbReference type="EMBL" id="JAUEPP010000004">
    <property type="protein sequence ID" value="KAK3345189.1"/>
    <property type="molecule type" value="Genomic_DNA"/>
</dbReference>
<dbReference type="GeneID" id="87863980"/>
<feature type="domain" description="HIT-type" evidence="6">
    <location>
        <begin position="137"/>
        <end position="173"/>
    </location>
</feature>
<dbReference type="InterPro" id="IPR051639">
    <property type="entry name" value="BCD1"/>
</dbReference>
<dbReference type="PANTHER" id="PTHR13483">
    <property type="entry name" value="BOX C_D SNORNA PROTEIN 1-RELATED"/>
    <property type="match status" value="1"/>
</dbReference>
<evidence type="ECO:0000313" key="7">
    <source>
        <dbReference type="EMBL" id="KAK3345189.1"/>
    </source>
</evidence>
<accession>A0AAE0JGB5</accession>
<dbReference type="InterPro" id="IPR007529">
    <property type="entry name" value="Znf_HIT"/>
</dbReference>
<dbReference type="GO" id="GO:0000463">
    <property type="term" value="P:maturation of LSU-rRNA from tricistronic rRNA transcript (SSU-rRNA, 5.8S rRNA, LSU-rRNA)"/>
    <property type="evidence" value="ECO:0007669"/>
    <property type="project" value="TreeGrafter"/>
</dbReference>
<evidence type="ECO:0000256" key="1">
    <source>
        <dbReference type="ARBA" id="ARBA00022723"/>
    </source>
</evidence>
<sequence>MSTEPLAGGPDMASDESQRLFADELKALIAGAREEALVTQDDGQETTETTQVNGQTSSEDQPEVISQPQIKQEPEEEEPTYVTKKLNDQQEAQKAQEAQGPEHPVKQEPASPSRKRPSPEEEPDSPPKPVKKEAKQCGVCQAQPGKYRCPRCPLMYCSVACNKAHKENHPPPSSVQPTPSTNTQQQQQQQQQPPQPIDNDPLAFLLPHAHHITRLLSKYPHLESRLNHILSQTLPPSNNPNGLHVDPNTGFATTASGLPVRVNVPGYASSSGNSYMKKDTQPWSKEVGLRRGAAALRRARTDPSETGDGVRELCETVLWLLKSQERGELASRPGGNSNGAAAAGTSSRPSRDVTQLVREEVVKEEQEVVKRLLEEEIKREGGDR</sequence>
<dbReference type="RefSeq" id="XP_062681802.1">
    <property type="nucleotide sequence ID" value="XM_062826826.1"/>
</dbReference>
<dbReference type="Gene3D" id="3.30.60.190">
    <property type="match status" value="1"/>
</dbReference>
<dbReference type="GO" id="GO:0070761">
    <property type="term" value="C:pre-snoRNP complex"/>
    <property type="evidence" value="ECO:0007669"/>
    <property type="project" value="TreeGrafter"/>
</dbReference>
<dbReference type="CDD" id="cd23024">
    <property type="entry name" value="zf-HIT_ZNHIT2-3"/>
    <property type="match status" value="1"/>
</dbReference>
<organism evidence="7 8">
    <name type="scientific">Neurospora tetraspora</name>
    <dbReference type="NCBI Taxonomy" id="94610"/>
    <lineage>
        <taxon>Eukaryota</taxon>
        <taxon>Fungi</taxon>
        <taxon>Dikarya</taxon>
        <taxon>Ascomycota</taxon>
        <taxon>Pezizomycotina</taxon>
        <taxon>Sordariomycetes</taxon>
        <taxon>Sordariomycetidae</taxon>
        <taxon>Sordariales</taxon>
        <taxon>Sordariaceae</taxon>
        <taxon>Neurospora</taxon>
    </lineage>
</organism>
<keyword evidence="3" id="KW-0862">Zinc</keyword>
<evidence type="ECO:0000256" key="4">
    <source>
        <dbReference type="PROSITE-ProRule" id="PRU00453"/>
    </source>
</evidence>
<protein>
    <recommendedName>
        <fullName evidence="6">HIT-type domain-containing protein</fullName>
    </recommendedName>
</protein>
<dbReference type="Proteomes" id="UP001278500">
    <property type="component" value="Unassembled WGS sequence"/>
</dbReference>
<dbReference type="Pfam" id="PF04438">
    <property type="entry name" value="zf-HIT"/>
    <property type="match status" value="1"/>
</dbReference>
<dbReference type="GO" id="GO:0008270">
    <property type="term" value="F:zinc ion binding"/>
    <property type="evidence" value="ECO:0007669"/>
    <property type="project" value="UniProtKB-UniRule"/>
</dbReference>
<name>A0AAE0JGB5_9PEZI</name>
<dbReference type="FunFam" id="3.30.60.190:FF:000005">
    <property type="entry name" value="Putative HIT finger domain protein"/>
    <property type="match status" value="1"/>
</dbReference>
<dbReference type="SUPFAM" id="SSF144232">
    <property type="entry name" value="HIT/MYND zinc finger-like"/>
    <property type="match status" value="1"/>
</dbReference>
<feature type="region of interest" description="Disordered" evidence="5">
    <location>
        <begin position="36"/>
        <end position="135"/>
    </location>
</feature>
<feature type="compositionally biased region" description="Low complexity" evidence="5">
    <location>
        <begin position="330"/>
        <end position="348"/>
    </location>
</feature>
<evidence type="ECO:0000256" key="5">
    <source>
        <dbReference type="SAM" id="MobiDB-lite"/>
    </source>
</evidence>
<dbReference type="AlphaFoldDB" id="A0AAE0JGB5"/>